<dbReference type="EMBL" id="CAJOBC010083772">
    <property type="protein sequence ID" value="CAF4306715.1"/>
    <property type="molecule type" value="Genomic_DNA"/>
</dbReference>
<keyword evidence="6" id="KW-1185">Reference proteome</keyword>
<evidence type="ECO:0000256" key="1">
    <source>
        <dbReference type="PROSITE-ProRule" id="PRU00076"/>
    </source>
</evidence>
<keyword evidence="2" id="KW-1133">Transmembrane helix</keyword>
<proteinExistence type="predicted"/>
<evidence type="ECO:0000313" key="4">
    <source>
        <dbReference type="EMBL" id="CAF1426236.1"/>
    </source>
</evidence>
<dbReference type="AlphaFoldDB" id="A0A815MUN3"/>
<feature type="transmembrane region" description="Helical" evidence="2">
    <location>
        <begin position="381"/>
        <end position="403"/>
    </location>
</feature>
<dbReference type="InterPro" id="IPR000742">
    <property type="entry name" value="EGF"/>
</dbReference>
<evidence type="ECO:0000256" key="2">
    <source>
        <dbReference type="SAM" id="Phobius"/>
    </source>
</evidence>
<keyword evidence="1" id="KW-0245">EGF-like domain</keyword>
<evidence type="ECO:0000259" key="3">
    <source>
        <dbReference type="PROSITE" id="PS50026"/>
    </source>
</evidence>
<dbReference type="SUPFAM" id="SSF48452">
    <property type="entry name" value="TPR-like"/>
    <property type="match status" value="1"/>
</dbReference>
<sequence length="585" mass="68983">MNLIWYCNRGILIETHNISDFKCFCPPTYYGDRCQYQSERLTLYMQIQTSSSSFNRSSVFRFIIYLFNDRKNSIIIEEQIVCSSYYQSSYRHVIYLLYPRSKLIYKTNYFVQISSYLISYSNVKFISSWYYNVLFSFLPVNRLAINLILDNKLIKHKYCSKQQNKCIHGICIVYSNSQTHSYCLCNENWTGSLCNIRLNCSKFNCSEGSKCNNNGKCICQSGKFGNECYDTFDRCKDNNKNKYLPALLIHVQLYFNNLIYSYYLAALLKQDNIQILNTTISSLNYCPNVNDLLNKTIVKYSPLKRVKYYHYVCKTNNTNIKCFYDESYMCLCDNDKLPDCYIFSHSINNCYEDNYCQNQAQCIQNIQYGEHDFVCVCQECGYVVVLLKYLPVIFYWLTACIALERAVTIVKGATMNKNLSIKMAKILIFLAIMISLSYIYDPFNRQLIEDPRLDGHATKYDQKVLEGEWPWRSLFDLVLSPDDEYLISFTRKHFRSQKVPLFNLFCHNLGVVSRQEKQYDLALEHFDRSNEIKQKYLPSDHPHQATTINNIGYIYRCQGLYQQSLKQHEKAVEIRLKYLPEQHPS</sequence>
<comment type="caution">
    <text evidence="4">The sequence shown here is derived from an EMBL/GenBank/DDBJ whole genome shotgun (WGS) entry which is preliminary data.</text>
</comment>
<feature type="disulfide bond" evidence="1">
    <location>
        <begin position="25"/>
        <end position="34"/>
    </location>
</feature>
<accession>A0A815MUN3</accession>
<dbReference type="Pfam" id="PF13424">
    <property type="entry name" value="TPR_12"/>
    <property type="match status" value="1"/>
</dbReference>
<dbReference type="EMBL" id="CAJNOQ010018341">
    <property type="protein sequence ID" value="CAF1426236.1"/>
    <property type="molecule type" value="Genomic_DNA"/>
</dbReference>
<comment type="caution">
    <text evidence="1">Lacks conserved residue(s) required for the propagation of feature annotation.</text>
</comment>
<dbReference type="Gene3D" id="2.10.25.10">
    <property type="entry name" value="Laminin"/>
    <property type="match status" value="2"/>
</dbReference>
<protein>
    <recommendedName>
        <fullName evidence="3">EGF-like domain-containing protein</fullName>
    </recommendedName>
</protein>
<dbReference type="SMART" id="SM00028">
    <property type="entry name" value="TPR"/>
    <property type="match status" value="2"/>
</dbReference>
<dbReference type="SMART" id="SM00181">
    <property type="entry name" value="EGF"/>
    <property type="match status" value="4"/>
</dbReference>
<dbReference type="SUPFAM" id="SSF57196">
    <property type="entry name" value="EGF/Laminin"/>
    <property type="match status" value="1"/>
</dbReference>
<feature type="transmembrane region" description="Helical" evidence="2">
    <location>
        <begin position="423"/>
        <end position="440"/>
    </location>
</feature>
<gene>
    <name evidence="4" type="ORF">GPM918_LOCUS33850</name>
    <name evidence="5" type="ORF">SRO942_LOCUS34542</name>
</gene>
<evidence type="ECO:0000313" key="6">
    <source>
        <dbReference type="Proteomes" id="UP000663829"/>
    </source>
</evidence>
<keyword evidence="2" id="KW-0472">Membrane</keyword>
<keyword evidence="2" id="KW-0812">Transmembrane</keyword>
<dbReference type="PROSITE" id="PS00022">
    <property type="entry name" value="EGF_1"/>
    <property type="match status" value="3"/>
</dbReference>
<dbReference type="Proteomes" id="UP000663829">
    <property type="component" value="Unassembled WGS sequence"/>
</dbReference>
<dbReference type="InterPro" id="IPR019734">
    <property type="entry name" value="TPR_rpt"/>
</dbReference>
<dbReference type="InterPro" id="IPR051830">
    <property type="entry name" value="NOTCH_homolog"/>
</dbReference>
<name>A0A815MUN3_9BILA</name>
<evidence type="ECO:0000313" key="5">
    <source>
        <dbReference type="EMBL" id="CAF4306715.1"/>
    </source>
</evidence>
<keyword evidence="1" id="KW-1015">Disulfide bond</keyword>
<organism evidence="4 6">
    <name type="scientific">Didymodactylos carnosus</name>
    <dbReference type="NCBI Taxonomy" id="1234261"/>
    <lineage>
        <taxon>Eukaryota</taxon>
        <taxon>Metazoa</taxon>
        <taxon>Spiralia</taxon>
        <taxon>Gnathifera</taxon>
        <taxon>Rotifera</taxon>
        <taxon>Eurotatoria</taxon>
        <taxon>Bdelloidea</taxon>
        <taxon>Philodinida</taxon>
        <taxon>Philodinidae</taxon>
        <taxon>Didymodactylos</taxon>
    </lineage>
</organism>
<reference evidence="4" key="1">
    <citation type="submission" date="2021-02" db="EMBL/GenBank/DDBJ databases">
        <authorList>
            <person name="Nowell W R."/>
        </authorList>
    </citation>
    <scope>NUCLEOTIDE SEQUENCE</scope>
</reference>
<dbReference type="Proteomes" id="UP000681722">
    <property type="component" value="Unassembled WGS sequence"/>
</dbReference>
<dbReference type="PROSITE" id="PS50026">
    <property type="entry name" value="EGF_3"/>
    <property type="match status" value="1"/>
</dbReference>
<dbReference type="PANTHER" id="PTHR24033">
    <property type="entry name" value="EGF-LIKE DOMAIN-CONTAINING PROTEIN"/>
    <property type="match status" value="1"/>
</dbReference>
<dbReference type="PANTHER" id="PTHR24033:SF151">
    <property type="entry name" value="NOTCH 2"/>
    <property type="match status" value="1"/>
</dbReference>
<feature type="domain" description="EGF-like" evidence="3">
    <location>
        <begin position="3"/>
        <end position="35"/>
    </location>
</feature>
<dbReference type="InterPro" id="IPR011990">
    <property type="entry name" value="TPR-like_helical_dom_sf"/>
</dbReference>
<dbReference type="Gene3D" id="1.25.40.10">
    <property type="entry name" value="Tetratricopeptide repeat domain"/>
    <property type="match status" value="1"/>
</dbReference>